<name>M2BV25_TREDN</name>
<dbReference type="AlphaFoldDB" id="M2BV25"/>
<dbReference type="PATRIC" id="fig|999437.3.peg.520"/>
<organism evidence="1 2">
    <name type="scientific">Treponema denticola SP33</name>
    <dbReference type="NCBI Taxonomy" id="999437"/>
    <lineage>
        <taxon>Bacteria</taxon>
        <taxon>Pseudomonadati</taxon>
        <taxon>Spirochaetota</taxon>
        <taxon>Spirochaetia</taxon>
        <taxon>Spirochaetales</taxon>
        <taxon>Treponemataceae</taxon>
        <taxon>Treponema</taxon>
    </lineage>
</organism>
<dbReference type="HOGENOM" id="CLU_2884590_0_0_12"/>
<accession>M2BV25</accession>
<evidence type="ECO:0008006" key="3">
    <source>
        <dbReference type="Google" id="ProtNLM"/>
    </source>
</evidence>
<reference evidence="1 2" key="1">
    <citation type="submission" date="2012-01" db="EMBL/GenBank/DDBJ databases">
        <title>The Genome Sequence of Treponema denticola SP33.</title>
        <authorList>
            <consortium name="The Broad Institute Genome Sequencing Platform"/>
            <person name="Earl A."/>
            <person name="Ward D."/>
            <person name="Feldgarden M."/>
            <person name="Gevers D."/>
            <person name="Blanton J.M."/>
            <person name="Fenno C.J."/>
            <person name="Baranova O.V."/>
            <person name="Mathney J."/>
            <person name="Dewhirst F.E."/>
            <person name="Izard J."/>
            <person name="Young S.K."/>
            <person name="Zeng Q."/>
            <person name="Gargeya S."/>
            <person name="Fitzgerald M."/>
            <person name="Haas B."/>
            <person name="Abouelleil A."/>
            <person name="Alvarado L."/>
            <person name="Arachchi H.M."/>
            <person name="Berlin A."/>
            <person name="Chapman S.B."/>
            <person name="Gearin G."/>
            <person name="Goldberg J."/>
            <person name="Griggs A."/>
            <person name="Gujja S."/>
            <person name="Hansen M."/>
            <person name="Heiman D."/>
            <person name="Howarth C."/>
            <person name="Larimer J."/>
            <person name="Lui A."/>
            <person name="MacDonald P.J.P."/>
            <person name="McCowen C."/>
            <person name="Montmayeur A."/>
            <person name="Murphy C."/>
            <person name="Neiman D."/>
            <person name="Pearson M."/>
            <person name="Priest M."/>
            <person name="Roberts A."/>
            <person name="Saif S."/>
            <person name="Shea T."/>
            <person name="Sisk P."/>
            <person name="Stolte C."/>
            <person name="Sykes S."/>
            <person name="Wortman J."/>
            <person name="Nusbaum C."/>
            <person name="Birren B."/>
        </authorList>
    </citation>
    <scope>NUCLEOTIDE SEQUENCE [LARGE SCALE GENOMIC DNA]</scope>
    <source>
        <strain evidence="1 2">SP33</strain>
    </source>
</reference>
<dbReference type="OrthoDB" id="320597at2"/>
<protein>
    <recommendedName>
        <fullName evidence="3">ATP-dependent DNA helicase RecG C-terminal domain-containing protein</fullName>
    </recommendedName>
</protein>
<dbReference type="RefSeq" id="WP_010693659.1">
    <property type="nucleotide sequence ID" value="NZ_KB442453.1"/>
</dbReference>
<sequence>MGNAVVLNNLLVSYYKLMPYRGFGAGITRALEAQPDIDWNINTDINKYFVVCTSKKAKILKKL</sequence>
<comment type="caution">
    <text evidence="1">The sequence shown here is derived from an EMBL/GenBank/DDBJ whole genome shotgun (WGS) entry which is preliminary data.</text>
</comment>
<proteinExistence type="predicted"/>
<dbReference type="Proteomes" id="UP000016183">
    <property type="component" value="Unassembled WGS sequence"/>
</dbReference>
<evidence type="ECO:0000313" key="1">
    <source>
        <dbReference type="EMBL" id="EMB25919.1"/>
    </source>
</evidence>
<gene>
    <name evidence="1" type="ORF">HMPREF9733_00519</name>
</gene>
<dbReference type="EMBL" id="AGDZ01000017">
    <property type="protein sequence ID" value="EMB25919.1"/>
    <property type="molecule type" value="Genomic_DNA"/>
</dbReference>
<evidence type="ECO:0000313" key="2">
    <source>
        <dbReference type="Proteomes" id="UP000016183"/>
    </source>
</evidence>